<dbReference type="OrthoDB" id="9815830at2"/>
<gene>
    <name evidence="11" type="primary">fluC</name>
    <name evidence="11" type="synonym">crcB</name>
    <name evidence="12" type="ORF">SanaruYs_22290</name>
</gene>
<sequence length="122" mass="13369">MKSFLLVFLGGGLGSAVRYFIARMLNPYALAFPYATLISNVLACFILGVIVGTAEERQLIGSSGRLFWAVGFCGGFSTFSTFSHETLSMFNAQFQLMSVLYIVLSVTLCLMAVFTGQWLVRP</sequence>
<comment type="catalytic activity">
    <reaction evidence="10">
        <text>fluoride(in) = fluoride(out)</text>
        <dbReference type="Rhea" id="RHEA:76159"/>
        <dbReference type="ChEBI" id="CHEBI:17051"/>
    </reaction>
    <physiologicalReaction direction="left-to-right" evidence="10">
        <dbReference type="Rhea" id="RHEA:76160"/>
    </physiologicalReaction>
</comment>
<keyword evidence="6 11" id="KW-0406">Ion transport</keyword>
<evidence type="ECO:0000256" key="6">
    <source>
        <dbReference type="ARBA" id="ARBA00023065"/>
    </source>
</evidence>
<comment type="function">
    <text evidence="11">Fluoride-specific ion channel. Important for reducing fluoride concentration in the cell, thus reducing its toxicity.</text>
</comment>
<comment type="caution">
    <text evidence="12">The sequence shown here is derived from an EMBL/GenBank/DDBJ whole genome shotgun (WGS) entry which is preliminary data.</text>
</comment>
<organism evidence="12 13">
    <name type="scientific">Chryseotalea sanaruensis</name>
    <dbReference type="NCBI Taxonomy" id="2482724"/>
    <lineage>
        <taxon>Bacteria</taxon>
        <taxon>Pseudomonadati</taxon>
        <taxon>Bacteroidota</taxon>
        <taxon>Cytophagia</taxon>
        <taxon>Cytophagales</taxon>
        <taxon>Chryseotaleaceae</taxon>
        <taxon>Chryseotalea</taxon>
    </lineage>
</organism>
<dbReference type="Pfam" id="PF02537">
    <property type="entry name" value="CRCB"/>
    <property type="match status" value="1"/>
</dbReference>
<dbReference type="PANTHER" id="PTHR28259">
    <property type="entry name" value="FLUORIDE EXPORT PROTEIN 1-RELATED"/>
    <property type="match status" value="1"/>
</dbReference>
<feature type="binding site" evidence="11">
    <location>
        <position position="77"/>
    </location>
    <ligand>
        <name>Na(+)</name>
        <dbReference type="ChEBI" id="CHEBI:29101"/>
        <note>structural</note>
    </ligand>
</feature>
<proteinExistence type="inferred from homology"/>
<comment type="subcellular location">
    <subcellularLocation>
        <location evidence="1 11">Cell membrane</location>
        <topology evidence="1 11">Multi-pass membrane protein</topology>
    </subcellularLocation>
</comment>
<evidence type="ECO:0000256" key="2">
    <source>
        <dbReference type="ARBA" id="ARBA00022475"/>
    </source>
</evidence>
<evidence type="ECO:0000256" key="4">
    <source>
        <dbReference type="ARBA" id="ARBA00022692"/>
    </source>
</evidence>
<keyword evidence="4 11" id="KW-0812">Transmembrane</keyword>
<keyword evidence="11" id="KW-0813">Transport</keyword>
<dbReference type="HAMAP" id="MF_00454">
    <property type="entry name" value="FluC"/>
    <property type="match status" value="1"/>
</dbReference>
<keyword evidence="2 11" id="KW-1003">Cell membrane</keyword>
<evidence type="ECO:0000256" key="1">
    <source>
        <dbReference type="ARBA" id="ARBA00004651"/>
    </source>
</evidence>
<dbReference type="EMBL" id="BHXQ01000004">
    <property type="protein sequence ID" value="GCC51997.1"/>
    <property type="molecule type" value="Genomic_DNA"/>
</dbReference>
<evidence type="ECO:0000256" key="7">
    <source>
        <dbReference type="ARBA" id="ARBA00023136"/>
    </source>
</evidence>
<dbReference type="GO" id="GO:0062054">
    <property type="term" value="F:fluoride channel activity"/>
    <property type="evidence" value="ECO:0007669"/>
    <property type="project" value="UniProtKB-UniRule"/>
</dbReference>
<keyword evidence="13" id="KW-1185">Reference proteome</keyword>
<evidence type="ECO:0000256" key="9">
    <source>
        <dbReference type="ARBA" id="ARBA00035120"/>
    </source>
</evidence>
<comment type="similarity">
    <text evidence="9 11">Belongs to the fluoride channel Fluc/FEX (TC 1.A.43) family.</text>
</comment>
<feature type="transmembrane region" description="Helical" evidence="11">
    <location>
        <begin position="66"/>
        <end position="84"/>
    </location>
</feature>
<feature type="transmembrane region" description="Helical" evidence="11">
    <location>
        <begin position="96"/>
        <end position="120"/>
    </location>
</feature>
<comment type="activity regulation">
    <text evidence="11">Na(+) is not transported, but it plays an essential structural role and its presence is essential for fluoride channel function.</text>
</comment>
<keyword evidence="8 11" id="KW-0407">Ion channel</keyword>
<dbReference type="PANTHER" id="PTHR28259:SF1">
    <property type="entry name" value="FLUORIDE EXPORT PROTEIN 1-RELATED"/>
    <property type="match status" value="1"/>
</dbReference>
<protein>
    <recommendedName>
        <fullName evidence="11">Fluoride-specific ion channel FluC</fullName>
    </recommendedName>
</protein>
<dbReference type="InterPro" id="IPR003691">
    <property type="entry name" value="FluC"/>
</dbReference>
<dbReference type="GO" id="GO:0140114">
    <property type="term" value="P:cellular detoxification of fluoride"/>
    <property type="evidence" value="ECO:0007669"/>
    <property type="project" value="UniProtKB-UniRule"/>
</dbReference>
<dbReference type="RefSeq" id="WP_127122653.1">
    <property type="nucleotide sequence ID" value="NZ_BHXQ01000004.1"/>
</dbReference>
<dbReference type="AlphaFoldDB" id="A0A401UAT6"/>
<name>A0A401UAT6_9BACT</name>
<evidence type="ECO:0000256" key="5">
    <source>
        <dbReference type="ARBA" id="ARBA00022989"/>
    </source>
</evidence>
<evidence type="ECO:0000313" key="13">
    <source>
        <dbReference type="Proteomes" id="UP000288227"/>
    </source>
</evidence>
<evidence type="ECO:0000256" key="10">
    <source>
        <dbReference type="ARBA" id="ARBA00035585"/>
    </source>
</evidence>
<dbReference type="GO" id="GO:0046872">
    <property type="term" value="F:metal ion binding"/>
    <property type="evidence" value="ECO:0007669"/>
    <property type="project" value="UniProtKB-KW"/>
</dbReference>
<keyword evidence="11" id="KW-0479">Metal-binding</keyword>
<feature type="transmembrane region" description="Helical" evidence="11">
    <location>
        <begin position="32"/>
        <end position="54"/>
    </location>
</feature>
<dbReference type="Proteomes" id="UP000288227">
    <property type="component" value="Unassembled WGS sequence"/>
</dbReference>
<feature type="binding site" evidence="11">
    <location>
        <position position="74"/>
    </location>
    <ligand>
        <name>Na(+)</name>
        <dbReference type="ChEBI" id="CHEBI:29101"/>
        <note>structural</note>
    </ligand>
</feature>
<keyword evidence="7 11" id="KW-0472">Membrane</keyword>
<accession>A0A401UAT6</accession>
<keyword evidence="11" id="KW-0915">Sodium</keyword>
<reference evidence="12 13" key="1">
    <citation type="submission" date="2018-11" db="EMBL/GenBank/DDBJ databases">
        <title>Chryseotalea sanarue gen. nov., sp., nov., a member of the family Cytophagaceae, isolated from a brackish lake in Hamamatsu Japan.</title>
        <authorList>
            <person name="Maejima Y."/>
            <person name="Iino T."/>
            <person name="Muraguchi Y."/>
            <person name="Fukuda K."/>
            <person name="Ohkuma M."/>
            <person name="Moriuchi R."/>
            <person name="Dohra H."/>
            <person name="Kimbara K."/>
            <person name="Shintani M."/>
        </authorList>
    </citation>
    <scope>NUCLEOTIDE SEQUENCE [LARGE SCALE GENOMIC DNA]</scope>
    <source>
        <strain evidence="12 13">Ys</strain>
    </source>
</reference>
<evidence type="ECO:0000313" key="12">
    <source>
        <dbReference type="EMBL" id="GCC51997.1"/>
    </source>
</evidence>
<evidence type="ECO:0000256" key="8">
    <source>
        <dbReference type="ARBA" id="ARBA00023303"/>
    </source>
</evidence>
<dbReference type="NCBIfam" id="TIGR00494">
    <property type="entry name" value="crcB"/>
    <property type="match status" value="1"/>
</dbReference>
<evidence type="ECO:0000256" key="3">
    <source>
        <dbReference type="ARBA" id="ARBA00022519"/>
    </source>
</evidence>
<keyword evidence="5 11" id="KW-1133">Transmembrane helix</keyword>
<evidence type="ECO:0000256" key="11">
    <source>
        <dbReference type="HAMAP-Rule" id="MF_00454"/>
    </source>
</evidence>
<dbReference type="GO" id="GO:0005886">
    <property type="term" value="C:plasma membrane"/>
    <property type="evidence" value="ECO:0007669"/>
    <property type="project" value="UniProtKB-SubCell"/>
</dbReference>
<keyword evidence="3" id="KW-0997">Cell inner membrane</keyword>